<keyword evidence="6" id="KW-1185">Reference proteome</keyword>
<dbReference type="SUPFAM" id="SSF49785">
    <property type="entry name" value="Galactose-binding domain-like"/>
    <property type="match status" value="1"/>
</dbReference>
<dbReference type="SUPFAM" id="SSF82895">
    <property type="entry name" value="TSP-1 type 1 repeat"/>
    <property type="match status" value="1"/>
</dbReference>
<dbReference type="InterPro" id="IPR003609">
    <property type="entry name" value="Pan_app"/>
</dbReference>
<dbReference type="Pfam" id="PF00024">
    <property type="entry name" value="PAN_1"/>
    <property type="match status" value="1"/>
</dbReference>
<dbReference type="SMART" id="SM00231">
    <property type="entry name" value="FA58C"/>
    <property type="match status" value="1"/>
</dbReference>
<dbReference type="PANTHER" id="PTHR24543:SF291">
    <property type="entry name" value="SMOKE ALARM, ISOFORM D"/>
    <property type="match status" value="1"/>
</dbReference>
<dbReference type="Pfam" id="PF00754">
    <property type="entry name" value="F5_F8_type_C"/>
    <property type="match status" value="1"/>
</dbReference>
<dbReference type="PROSITE" id="PS50022">
    <property type="entry name" value="FA58C_3"/>
    <property type="match status" value="1"/>
</dbReference>
<proteinExistence type="predicted"/>
<dbReference type="Proteomes" id="UP000887567">
    <property type="component" value="Unplaced"/>
</dbReference>
<feature type="chain" id="PRO_5036720374" evidence="2">
    <location>
        <begin position="16"/>
        <end position="347"/>
    </location>
</feature>
<evidence type="ECO:0000259" key="3">
    <source>
        <dbReference type="PROSITE" id="PS50022"/>
    </source>
</evidence>
<sequence>MMILIIFSLPFHVKGEGGCRDLKFLKCIENKTLTGHVISTIKMATPALQLCQNKCFQEGKCVSYNLGPVLGHARSCELNAADHSTRPSFFVNKRGYEYCPIKNPCLSNPCPAGRLCTPDFAWNTYNCDDGGWSQWSPWRFLLCSLPSICVPTRTRTCTSPAPQSNGANCIGSSKEHKTCNPLPVIDISGCKSPLGMEDGRIKDEQINASSYTGSQIHAARNGRLNKQRDSKGIGGWAAGRSMIGEFIQIDLGSTNVITMVATQGRNSTRFLQYVTLYSLSYSNDGNNWKEYFGDCTKVFTGNYDQNTVVTNELEVPIKTRHIRLIVKDFKRHATVRIELYGCAELPT</sequence>
<dbReference type="CDD" id="cd00057">
    <property type="entry name" value="FA58C"/>
    <property type="match status" value="1"/>
</dbReference>
<feature type="domain" description="F5/8 type C" evidence="3">
    <location>
        <begin position="190"/>
        <end position="342"/>
    </location>
</feature>
<keyword evidence="2" id="KW-0732">Signal</keyword>
<evidence type="ECO:0000256" key="1">
    <source>
        <dbReference type="ARBA" id="ARBA00023157"/>
    </source>
</evidence>
<keyword evidence="1" id="KW-1015">Disulfide bond</keyword>
<dbReference type="PROSITE" id="PS50948">
    <property type="entry name" value="PAN"/>
    <property type="match status" value="1"/>
</dbReference>
<dbReference type="InterPro" id="IPR000884">
    <property type="entry name" value="TSP1_rpt"/>
</dbReference>
<reference evidence="5" key="1">
    <citation type="submission" date="2022-11" db="UniProtKB">
        <authorList>
            <consortium name="EnsemblMetazoa"/>
        </authorList>
    </citation>
    <scope>IDENTIFICATION</scope>
</reference>
<dbReference type="PROSITE" id="PS50092">
    <property type="entry name" value="TSP1"/>
    <property type="match status" value="1"/>
</dbReference>
<feature type="signal peptide" evidence="2">
    <location>
        <begin position="1"/>
        <end position="15"/>
    </location>
</feature>
<dbReference type="InterPro" id="IPR000421">
    <property type="entry name" value="FA58C"/>
</dbReference>
<evidence type="ECO:0000313" key="6">
    <source>
        <dbReference type="Proteomes" id="UP000887567"/>
    </source>
</evidence>
<dbReference type="FunFam" id="2.20.100.10:FF:000001">
    <property type="entry name" value="semaphorin-5A isoform X1"/>
    <property type="match status" value="1"/>
</dbReference>
<dbReference type="KEGG" id="epa:110238647"/>
<evidence type="ECO:0000313" key="5">
    <source>
        <dbReference type="EnsemblMetazoa" id="XP_020899992.1"/>
    </source>
</evidence>
<protein>
    <submittedName>
        <fullName evidence="5">Uncharacterized protein</fullName>
    </submittedName>
</protein>
<organism evidence="5 6">
    <name type="scientific">Exaiptasia diaphana</name>
    <name type="common">Tropical sea anemone</name>
    <name type="synonym">Aiptasia pulchella</name>
    <dbReference type="NCBI Taxonomy" id="2652724"/>
    <lineage>
        <taxon>Eukaryota</taxon>
        <taxon>Metazoa</taxon>
        <taxon>Cnidaria</taxon>
        <taxon>Anthozoa</taxon>
        <taxon>Hexacorallia</taxon>
        <taxon>Actiniaria</taxon>
        <taxon>Aiptasiidae</taxon>
        <taxon>Exaiptasia</taxon>
    </lineage>
</organism>
<dbReference type="AlphaFoldDB" id="A0A913X7A2"/>
<dbReference type="Gene3D" id="2.60.120.260">
    <property type="entry name" value="Galactose-binding domain-like"/>
    <property type="match status" value="1"/>
</dbReference>
<dbReference type="PANTHER" id="PTHR24543">
    <property type="entry name" value="MULTICOPPER OXIDASE-RELATED"/>
    <property type="match status" value="1"/>
</dbReference>
<feature type="domain" description="Apple" evidence="4">
    <location>
        <begin position="19"/>
        <end position="105"/>
    </location>
</feature>
<dbReference type="InterPro" id="IPR008979">
    <property type="entry name" value="Galactose-bd-like_sf"/>
</dbReference>
<dbReference type="PROSITE" id="PS01285">
    <property type="entry name" value="FA58C_1"/>
    <property type="match status" value="1"/>
</dbReference>
<dbReference type="FunFam" id="2.60.120.260:FF:000002">
    <property type="entry name" value="Coagulation factor VIII"/>
    <property type="match status" value="1"/>
</dbReference>
<dbReference type="OrthoDB" id="5952203at2759"/>
<dbReference type="InterPro" id="IPR036383">
    <property type="entry name" value="TSP1_rpt_sf"/>
</dbReference>
<dbReference type="Gene3D" id="2.20.100.10">
    <property type="entry name" value="Thrombospondin type-1 (TSP1) repeat"/>
    <property type="match status" value="1"/>
</dbReference>
<dbReference type="GeneID" id="110238647"/>
<dbReference type="RefSeq" id="XP_020899992.1">
    <property type="nucleotide sequence ID" value="XM_021044333.2"/>
</dbReference>
<evidence type="ECO:0000256" key="2">
    <source>
        <dbReference type="SAM" id="SignalP"/>
    </source>
</evidence>
<name>A0A913X7A2_EXADI</name>
<accession>A0A913X7A2</accession>
<dbReference type="EnsemblMetazoa" id="XM_021044333.2">
    <property type="protein sequence ID" value="XP_020899992.1"/>
    <property type="gene ID" value="LOC110238647"/>
</dbReference>
<evidence type="ECO:0000259" key="4">
    <source>
        <dbReference type="PROSITE" id="PS50948"/>
    </source>
</evidence>